<dbReference type="InterPro" id="IPR036390">
    <property type="entry name" value="WH_DNA-bd_sf"/>
</dbReference>
<sequence>MSEHKKLARTLARAFYRHSSTRERLARAGNAKHDNTAIVEVLVDALTRRAWVREDDLAASVLLSAKQVRKALHYLEEQKLVTRAHVKEKDKERIARTRLRAEEQKVDDHVLNDRLNSVEKKVVTYVRLDYSRVVDAATLRIGTARRNLRRNIERGPASVLYRCVSEDDVCGKRYTSLDAARLLGAFYAQSMTFRCQVCRCEVVQLGGGEDGAPPEPKTKEGMKKALADFEREVSIVQKQLDRVKGKTPPQYGTLNEWTRAMKIRAARAGDADGHHHHGGGGGRGGLGVQTDDLEDTKFEVTLGLTKEQEEAMEAEANAPKAQPEWLRRNQARSPHTGSRTTASAWCTPILKEFVSRRLFLSAHPSLTIPTHLDAFQLRF</sequence>
<dbReference type="SUPFAM" id="SSF46785">
    <property type="entry name" value="Winged helix' DNA-binding domain"/>
    <property type="match status" value="1"/>
</dbReference>
<organism evidence="5">
    <name type="scientific">Micromonas pusilla (strain CCMP1545)</name>
    <name type="common">Picoplanktonic green alga</name>
    <dbReference type="NCBI Taxonomy" id="564608"/>
    <lineage>
        <taxon>Eukaryota</taxon>
        <taxon>Viridiplantae</taxon>
        <taxon>Chlorophyta</taxon>
        <taxon>Mamiellophyceae</taxon>
        <taxon>Mamiellales</taxon>
        <taxon>Mamiellaceae</taxon>
        <taxon>Micromonas</taxon>
    </lineage>
</organism>
<dbReference type="eggNOG" id="KOG2593">
    <property type="taxonomic scope" value="Eukaryota"/>
</dbReference>
<dbReference type="KEGG" id="mpp:MICPUCDRAFT_52835"/>
<name>C1N577_MICPC</name>
<dbReference type="SMART" id="SM00531">
    <property type="entry name" value="TFIIE"/>
    <property type="match status" value="1"/>
</dbReference>
<dbReference type="PANTHER" id="PTHR13097">
    <property type="entry name" value="TRANSCRIPTION INITIATION FACTOR IIE, ALPHA SUBUNIT"/>
    <property type="match status" value="1"/>
</dbReference>
<dbReference type="RefSeq" id="XP_003063121.1">
    <property type="nucleotide sequence ID" value="XM_003063075.1"/>
</dbReference>
<accession>C1N577</accession>
<dbReference type="OrthoDB" id="361102at2759"/>
<protein>
    <submittedName>
        <fullName evidence="4">Predicted protein</fullName>
    </submittedName>
</protein>
<dbReference type="GO" id="GO:0006367">
    <property type="term" value="P:transcription initiation at RNA polymerase II promoter"/>
    <property type="evidence" value="ECO:0007669"/>
    <property type="project" value="InterPro"/>
</dbReference>
<evidence type="ECO:0000256" key="2">
    <source>
        <dbReference type="SAM" id="MobiDB-lite"/>
    </source>
</evidence>
<evidence type="ECO:0000256" key="1">
    <source>
        <dbReference type="SAM" id="Coils"/>
    </source>
</evidence>
<dbReference type="PROSITE" id="PS51344">
    <property type="entry name" value="HTH_TFE_IIE"/>
    <property type="match status" value="1"/>
</dbReference>
<dbReference type="EMBL" id="GG663747">
    <property type="protein sequence ID" value="EEH53060.1"/>
    <property type="molecule type" value="Genomic_DNA"/>
</dbReference>
<dbReference type="InterPro" id="IPR017919">
    <property type="entry name" value="TFIIE/TFIIEa_HTH"/>
</dbReference>
<feature type="region of interest" description="Disordered" evidence="2">
    <location>
        <begin position="268"/>
        <end position="290"/>
    </location>
</feature>
<proteinExistence type="predicted"/>
<dbReference type="InterPro" id="IPR002853">
    <property type="entry name" value="TFIIE_asu"/>
</dbReference>
<dbReference type="OMA" id="NNYKVDD"/>
<dbReference type="GO" id="GO:0005673">
    <property type="term" value="C:transcription factor TFIIE complex"/>
    <property type="evidence" value="ECO:0007669"/>
    <property type="project" value="TreeGrafter"/>
</dbReference>
<dbReference type="GeneID" id="9688561"/>
<feature type="coiled-coil region" evidence="1">
    <location>
        <begin position="219"/>
        <end position="246"/>
    </location>
</feature>
<feature type="domain" description="HTH TFE/IIEalpha-type" evidence="3">
    <location>
        <begin position="4"/>
        <end position="138"/>
    </location>
</feature>
<evidence type="ECO:0000313" key="5">
    <source>
        <dbReference type="Proteomes" id="UP000001876"/>
    </source>
</evidence>
<dbReference type="PANTHER" id="PTHR13097:SF7">
    <property type="entry name" value="GENERAL TRANSCRIPTION FACTOR IIE SUBUNIT 1"/>
    <property type="match status" value="1"/>
</dbReference>
<dbReference type="AlphaFoldDB" id="C1N577"/>
<reference evidence="4 5" key="1">
    <citation type="journal article" date="2009" name="Science">
        <title>Green evolution and dynamic adaptations revealed by genomes of the marine picoeukaryotes Micromonas.</title>
        <authorList>
            <person name="Worden A.Z."/>
            <person name="Lee J.H."/>
            <person name="Mock T."/>
            <person name="Rouze P."/>
            <person name="Simmons M.P."/>
            <person name="Aerts A.L."/>
            <person name="Allen A.E."/>
            <person name="Cuvelier M.L."/>
            <person name="Derelle E."/>
            <person name="Everett M.V."/>
            <person name="Foulon E."/>
            <person name="Grimwood J."/>
            <person name="Gundlach H."/>
            <person name="Henrissat B."/>
            <person name="Napoli C."/>
            <person name="McDonald S.M."/>
            <person name="Parker M.S."/>
            <person name="Rombauts S."/>
            <person name="Salamov A."/>
            <person name="Von Dassow P."/>
            <person name="Badger J.H."/>
            <person name="Coutinho P.M."/>
            <person name="Demir E."/>
            <person name="Dubchak I."/>
            <person name="Gentemann C."/>
            <person name="Eikrem W."/>
            <person name="Gready J.E."/>
            <person name="John U."/>
            <person name="Lanier W."/>
            <person name="Lindquist E.A."/>
            <person name="Lucas S."/>
            <person name="Mayer K.F."/>
            <person name="Moreau H."/>
            <person name="Not F."/>
            <person name="Otillar R."/>
            <person name="Panaud O."/>
            <person name="Pangilinan J."/>
            <person name="Paulsen I."/>
            <person name="Piegu B."/>
            <person name="Poliakov A."/>
            <person name="Robbens S."/>
            <person name="Schmutz J."/>
            <person name="Toulza E."/>
            <person name="Wyss T."/>
            <person name="Zelensky A."/>
            <person name="Zhou K."/>
            <person name="Armbrust E.V."/>
            <person name="Bhattacharya D."/>
            <person name="Goodenough U.W."/>
            <person name="Van de Peer Y."/>
            <person name="Grigoriev I.V."/>
        </authorList>
    </citation>
    <scope>NUCLEOTIDE SEQUENCE [LARGE SCALE GENOMIC DNA]</scope>
    <source>
        <strain evidence="4 5">CCMP1545</strain>
    </source>
</reference>
<keyword evidence="1" id="KW-0175">Coiled coil</keyword>
<evidence type="ECO:0000259" key="3">
    <source>
        <dbReference type="PROSITE" id="PS51344"/>
    </source>
</evidence>
<keyword evidence="5" id="KW-1185">Reference proteome</keyword>
<dbReference type="InterPro" id="IPR039997">
    <property type="entry name" value="TFE"/>
</dbReference>
<gene>
    <name evidence="4" type="ORF">MICPUCDRAFT_52835</name>
</gene>
<dbReference type="Proteomes" id="UP000001876">
    <property type="component" value="Unassembled WGS sequence"/>
</dbReference>
<dbReference type="STRING" id="564608.C1N577"/>
<evidence type="ECO:0000313" key="4">
    <source>
        <dbReference type="EMBL" id="EEH53060.1"/>
    </source>
</evidence>